<dbReference type="GeneID" id="117538937"/>
<dbReference type="InterPro" id="IPR045860">
    <property type="entry name" value="Snake_toxin-like_sf"/>
</dbReference>
<evidence type="ECO:0000256" key="1">
    <source>
        <dbReference type="ARBA" id="ARBA00004609"/>
    </source>
</evidence>
<evidence type="ECO:0000256" key="9">
    <source>
        <dbReference type="SAM" id="SignalP"/>
    </source>
</evidence>
<dbReference type="GO" id="GO:0005886">
    <property type="term" value="C:plasma membrane"/>
    <property type="evidence" value="ECO:0007669"/>
    <property type="project" value="UniProtKB-SubCell"/>
</dbReference>
<keyword evidence="5" id="KW-0472">Membrane</keyword>
<dbReference type="AlphaFoldDB" id="A0A6P8TAJ6"/>
<keyword evidence="3" id="KW-0336">GPI-anchor</keyword>
<dbReference type="Gene3D" id="2.10.60.10">
    <property type="entry name" value="CD59"/>
    <property type="match status" value="1"/>
</dbReference>
<gene>
    <name evidence="11" type="primary">LOC117538937</name>
</gene>
<dbReference type="OrthoDB" id="8929012at2759"/>
<keyword evidence="10" id="KW-1185">Reference proteome</keyword>
<dbReference type="KEGG" id="gacu:117538937"/>
<dbReference type="PANTHER" id="PTHR47613">
    <property type="entry name" value="SPERM ACROSOME MEMBRANE-ASSOCIATED PROTEIN 4"/>
    <property type="match status" value="1"/>
</dbReference>
<protein>
    <submittedName>
        <fullName evidence="11">Protein Bouncer-like</fullName>
    </submittedName>
</protein>
<dbReference type="Proteomes" id="UP000515161">
    <property type="component" value="Unplaced"/>
</dbReference>
<sequence length="130" mass="14437">MWNMSQLLQAAALWIYLLLPSLLCANMRCYYSPILEKGDKFDLIVSECRPDEMCFKAEGRYGNYSALSARGCMAKKGCSRVHKIRIRGTIYTMSYGCCDSPYCNSCPGVFAKPLVITLTLLTVAVVAGIL</sequence>
<evidence type="ECO:0000256" key="2">
    <source>
        <dbReference type="ARBA" id="ARBA00022475"/>
    </source>
</evidence>
<evidence type="ECO:0000256" key="4">
    <source>
        <dbReference type="ARBA" id="ARBA00022729"/>
    </source>
</evidence>
<name>A0A6P8TAJ6_GYMAC</name>
<proteinExistence type="predicted"/>
<dbReference type="GO" id="GO:0035036">
    <property type="term" value="P:sperm-egg recognition"/>
    <property type="evidence" value="ECO:0007669"/>
    <property type="project" value="TreeGrafter"/>
</dbReference>
<feature type="signal peptide" evidence="9">
    <location>
        <begin position="1"/>
        <end position="24"/>
    </location>
</feature>
<evidence type="ECO:0000256" key="7">
    <source>
        <dbReference type="ARBA" id="ARBA00023180"/>
    </source>
</evidence>
<keyword evidence="7" id="KW-0325">Glycoprotein</keyword>
<evidence type="ECO:0000313" key="10">
    <source>
        <dbReference type="Proteomes" id="UP000515161"/>
    </source>
</evidence>
<dbReference type="InParanoid" id="A0A6P8TAJ6"/>
<dbReference type="PANTHER" id="PTHR47613:SF1">
    <property type="entry name" value="SPERM ACROSOME MEMBRANE-ASSOCIATED PROTEIN 4"/>
    <property type="match status" value="1"/>
</dbReference>
<evidence type="ECO:0000313" key="11">
    <source>
        <dbReference type="RefSeq" id="XP_034060824.1"/>
    </source>
</evidence>
<keyword evidence="4 9" id="KW-0732">Signal</keyword>
<accession>A0A6P8TAJ6</accession>
<organism evidence="10 11">
    <name type="scientific">Gymnodraco acuticeps</name>
    <name type="common">Antarctic dragonfish</name>
    <dbReference type="NCBI Taxonomy" id="8218"/>
    <lineage>
        <taxon>Eukaryota</taxon>
        <taxon>Metazoa</taxon>
        <taxon>Chordata</taxon>
        <taxon>Craniata</taxon>
        <taxon>Vertebrata</taxon>
        <taxon>Euteleostomi</taxon>
        <taxon>Actinopterygii</taxon>
        <taxon>Neopterygii</taxon>
        <taxon>Teleostei</taxon>
        <taxon>Neoteleostei</taxon>
        <taxon>Acanthomorphata</taxon>
        <taxon>Eupercaria</taxon>
        <taxon>Perciformes</taxon>
        <taxon>Notothenioidei</taxon>
        <taxon>Bathydraconidae</taxon>
        <taxon>Gymnodraco</taxon>
    </lineage>
</organism>
<feature type="chain" id="PRO_5028021330" evidence="9">
    <location>
        <begin position="25"/>
        <end position="130"/>
    </location>
</feature>
<dbReference type="RefSeq" id="XP_034060824.1">
    <property type="nucleotide sequence ID" value="XM_034204933.1"/>
</dbReference>
<dbReference type="GO" id="GO:0098552">
    <property type="term" value="C:side of membrane"/>
    <property type="evidence" value="ECO:0007669"/>
    <property type="project" value="UniProtKB-KW"/>
</dbReference>
<dbReference type="CDD" id="cd23597">
    <property type="entry name" value="TFP_LU_ECD_Bncr"/>
    <property type="match status" value="1"/>
</dbReference>
<evidence type="ECO:0000256" key="3">
    <source>
        <dbReference type="ARBA" id="ARBA00022622"/>
    </source>
</evidence>
<evidence type="ECO:0000256" key="8">
    <source>
        <dbReference type="ARBA" id="ARBA00023288"/>
    </source>
</evidence>
<reference evidence="11" key="1">
    <citation type="submission" date="2025-08" db="UniProtKB">
        <authorList>
            <consortium name="RefSeq"/>
        </authorList>
    </citation>
    <scope>IDENTIFICATION</scope>
</reference>
<comment type="subcellular location">
    <subcellularLocation>
        <location evidence="1">Cell membrane</location>
        <topology evidence="1">Lipid-anchor</topology>
        <topology evidence="1">GPI-anchor</topology>
    </subcellularLocation>
</comment>
<evidence type="ECO:0000256" key="6">
    <source>
        <dbReference type="ARBA" id="ARBA00023157"/>
    </source>
</evidence>
<keyword evidence="2" id="KW-1003">Cell membrane</keyword>
<evidence type="ECO:0000256" key="5">
    <source>
        <dbReference type="ARBA" id="ARBA00023136"/>
    </source>
</evidence>
<keyword evidence="8" id="KW-0449">Lipoprotein</keyword>
<keyword evidence="6" id="KW-1015">Disulfide bond</keyword>
<dbReference type="SUPFAM" id="SSF57302">
    <property type="entry name" value="Snake toxin-like"/>
    <property type="match status" value="1"/>
</dbReference>
<dbReference type="InterPro" id="IPR046354">
    <property type="entry name" value="SPACA4/Bouncer"/>
</dbReference>